<reference evidence="2" key="2">
    <citation type="submission" date="2020-09" db="EMBL/GenBank/DDBJ databases">
        <authorList>
            <person name="Sun Q."/>
            <person name="Zhou Y."/>
        </authorList>
    </citation>
    <scope>NUCLEOTIDE SEQUENCE</scope>
    <source>
        <strain evidence="2">CGMCC 1.12777</strain>
    </source>
</reference>
<dbReference type="InterPro" id="IPR008407">
    <property type="entry name" value="Brnchd-chn_aa_trnsp_AzlD"/>
</dbReference>
<evidence type="ECO:0000313" key="3">
    <source>
        <dbReference type="Proteomes" id="UP000656813"/>
    </source>
</evidence>
<feature type="transmembrane region" description="Helical" evidence="1">
    <location>
        <begin position="45"/>
        <end position="65"/>
    </location>
</feature>
<dbReference type="RefSeq" id="WP_188499140.1">
    <property type="nucleotide sequence ID" value="NZ_BMFV01000048.1"/>
</dbReference>
<gene>
    <name evidence="2" type="ORF">GCM10007096_39890</name>
</gene>
<organism evidence="2 3">
    <name type="scientific">Pullulanibacillus pueri</name>
    <dbReference type="NCBI Taxonomy" id="1437324"/>
    <lineage>
        <taxon>Bacteria</taxon>
        <taxon>Bacillati</taxon>
        <taxon>Bacillota</taxon>
        <taxon>Bacilli</taxon>
        <taxon>Bacillales</taxon>
        <taxon>Sporolactobacillaceae</taxon>
        <taxon>Pullulanibacillus</taxon>
    </lineage>
</organism>
<keyword evidence="1" id="KW-1133">Transmembrane helix</keyword>
<dbReference type="Pfam" id="PF05437">
    <property type="entry name" value="AzlD"/>
    <property type="match status" value="1"/>
</dbReference>
<reference evidence="2" key="1">
    <citation type="journal article" date="2014" name="Int. J. Syst. Evol. Microbiol.">
        <title>Complete genome sequence of Corynebacterium casei LMG S-19264T (=DSM 44701T), isolated from a smear-ripened cheese.</title>
        <authorList>
            <consortium name="US DOE Joint Genome Institute (JGI-PGF)"/>
            <person name="Walter F."/>
            <person name="Albersmeier A."/>
            <person name="Kalinowski J."/>
            <person name="Ruckert C."/>
        </authorList>
    </citation>
    <scope>NUCLEOTIDE SEQUENCE</scope>
    <source>
        <strain evidence="2">CGMCC 1.12777</strain>
    </source>
</reference>
<proteinExistence type="predicted"/>
<dbReference type="Proteomes" id="UP000656813">
    <property type="component" value="Unassembled WGS sequence"/>
</dbReference>
<feature type="transmembrane region" description="Helical" evidence="1">
    <location>
        <begin position="94"/>
        <end position="109"/>
    </location>
</feature>
<dbReference type="AlphaFoldDB" id="A0A8J2ZZW0"/>
<evidence type="ECO:0000313" key="2">
    <source>
        <dbReference type="EMBL" id="GGH88169.1"/>
    </source>
</evidence>
<keyword evidence="3" id="KW-1185">Reference proteome</keyword>
<feature type="transmembrane region" description="Helical" evidence="1">
    <location>
        <begin position="7"/>
        <end position="25"/>
    </location>
</feature>
<evidence type="ECO:0000256" key="1">
    <source>
        <dbReference type="SAM" id="Phobius"/>
    </source>
</evidence>
<comment type="caution">
    <text evidence="2">The sequence shown here is derived from an EMBL/GenBank/DDBJ whole genome shotgun (WGS) entry which is preliminary data.</text>
</comment>
<name>A0A8J2ZZW0_9BACL</name>
<accession>A0A8J2ZZW0</accession>
<feature type="transmembrane region" description="Helical" evidence="1">
    <location>
        <begin position="72"/>
        <end position="88"/>
    </location>
</feature>
<keyword evidence="1" id="KW-0812">Transmembrane</keyword>
<protein>
    <submittedName>
        <fullName evidence="2">Transporter</fullName>
    </submittedName>
</protein>
<keyword evidence="1" id="KW-0472">Membrane</keyword>
<dbReference type="EMBL" id="BMFV01000048">
    <property type="protein sequence ID" value="GGH88169.1"/>
    <property type="molecule type" value="Genomic_DNA"/>
</dbReference>
<sequence length="110" mass="11955">MTSSVMWVILGMGIVTYVPRVLPLIAMHSEAIPPFLQAVLKNVPYAVLGALIFPSIFIINSGSLLKMTMPDFLFGFIGGSIAFVTAYLNWNITLVVLTSIAGLVIYHLIV</sequence>